<dbReference type="AlphaFoldDB" id="A0A251V894"/>
<proteinExistence type="predicted"/>
<evidence type="ECO:0000313" key="1">
    <source>
        <dbReference type="EMBL" id="OTG31489.1"/>
    </source>
</evidence>
<name>A0A251V894_HELAN</name>
<dbReference type="EMBL" id="CM007892">
    <property type="protein sequence ID" value="OTG31489.1"/>
    <property type="molecule type" value="Genomic_DNA"/>
</dbReference>
<accession>A0A251V894</accession>
<reference evidence="2" key="1">
    <citation type="journal article" date="2017" name="Nature">
        <title>The sunflower genome provides insights into oil metabolism, flowering and Asterid evolution.</title>
        <authorList>
            <person name="Badouin H."/>
            <person name="Gouzy J."/>
            <person name="Grassa C.J."/>
            <person name="Murat F."/>
            <person name="Staton S.E."/>
            <person name="Cottret L."/>
            <person name="Lelandais-Briere C."/>
            <person name="Owens G.L."/>
            <person name="Carrere S."/>
            <person name="Mayjonade B."/>
            <person name="Legrand L."/>
            <person name="Gill N."/>
            <person name="Kane N.C."/>
            <person name="Bowers J.E."/>
            <person name="Hubner S."/>
            <person name="Bellec A."/>
            <person name="Berard A."/>
            <person name="Berges H."/>
            <person name="Blanchet N."/>
            <person name="Boniface M.C."/>
            <person name="Brunel D."/>
            <person name="Catrice O."/>
            <person name="Chaidir N."/>
            <person name="Claudel C."/>
            <person name="Donnadieu C."/>
            <person name="Faraut T."/>
            <person name="Fievet G."/>
            <person name="Helmstetter N."/>
            <person name="King M."/>
            <person name="Knapp S.J."/>
            <person name="Lai Z."/>
            <person name="Le Paslier M.C."/>
            <person name="Lippi Y."/>
            <person name="Lorenzon L."/>
            <person name="Mandel J.R."/>
            <person name="Marage G."/>
            <person name="Marchand G."/>
            <person name="Marquand E."/>
            <person name="Bret-Mestries E."/>
            <person name="Morien E."/>
            <person name="Nambeesan S."/>
            <person name="Nguyen T."/>
            <person name="Pegot-Espagnet P."/>
            <person name="Pouilly N."/>
            <person name="Raftis F."/>
            <person name="Sallet E."/>
            <person name="Schiex T."/>
            <person name="Thomas J."/>
            <person name="Vandecasteele C."/>
            <person name="Vares D."/>
            <person name="Vear F."/>
            <person name="Vautrin S."/>
            <person name="Crespi M."/>
            <person name="Mangin B."/>
            <person name="Burke J.M."/>
            <person name="Salse J."/>
            <person name="Munos S."/>
            <person name="Vincourt P."/>
            <person name="Rieseberg L.H."/>
            <person name="Langlade N.B."/>
        </authorList>
    </citation>
    <scope>NUCLEOTIDE SEQUENCE [LARGE SCALE GENOMIC DNA]</scope>
    <source>
        <strain evidence="2">cv. SF193</strain>
    </source>
</reference>
<protein>
    <submittedName>
        <fullName evidence="1">Uncharacterized protein</fullName>
    </submittedName>
</protein>
<dbReference type="Proteomes" id="UP000215914">
    <property type="component" value="Chromosome 3"/>
</dbReference>
<gene>
    <name evidence="1" type="ORF">HannXRQ_Chr03g0076191</name>
</gene>
<keyword evidence="2" id="KW-1185">Reference proteome</keyword>
<dbReference type="InParanoid" id="A0A251V894"/>
<sequence length="109" mass="11963">MVVDTDEVVAVTEVVVAEADLTAETIAEVEVEVMVAAAVVEDTVRSSKSWGISTEHGTMIFEIMVLVPKYISSMMAEQFSYLWKLTCEICFEVYICDNMGSAACIHPFG</sequence>
<organism evidence="1 2">
    <name type="scientific">Helianthus annuus</name>
    <name type="common">Common sunflower</name>
    <dbReference type="NCBI Taxonomy" id="4232"/>
    <lineage>
        <taxon>Eukaryota</taxon>
        <taxon>Viridiplantae</taxon>
        <taxon>Streptophyta</taxon>
        <taxon>Embryophyta</taxon>
        <taxon>Tracheophyta</taxon>
        <taxon>Spermatophyta</taxon>
        <taxon>Magnoliopsida</taxon>
        <taxon>eudicotyledons</taxon>
        <taxon>Gunneridae</taxon>
        <taxon>Pentapetalae</taxon>
        <taxon>asterids</taxon>
        <taxon>campanulids</taxon>
        <taxon>Asterales</taxon>
        <taxon>Asteraceae</taxon>
        <taxon>Asteroideae</taxon>
        <taxon>Heliantheae alliance</taxon>
        <taxon>Heliantheae</taxon>
        <taxon>Helianthus</taxon>
    </lineage>
</organism>
<evidence type="ECO:0000313" key="2">
    <source>
        <dbReference type="Proteomes" id="UP000215914"/>
    </source>
</evidence>